<dbReference type="AlphaFoldDB" id="A0A2N3PTK3"/>
<evidence type="ECO:0000256" key="1">
    <source>
        <dbReference type="ARBA" id="ARBA00022729"/>
    </source>
</evidence>
<dbReference type="OrthoDB" id="189250at2"/>
<dbReference type="SUPFAM" id="SSF56925">
    <property type="entry name" value="OMPA-like"/>
    <property type="match status" value="1"/>
</dbReference>
<dbReference type="InterPro" id="IPR027385">
    <property type="entry name" value="Beta-barrel_OMP"/>
</dbReference>
<evidence type="ECO:0000259" key="3">
    <source>
        <dbReference type="Pfam" id="PF13505"/>
    </source>
</evidence>
<reference evidence="5" key="1">
    <citation type="submission" date="2017-12" db="EMBL/GenBank/DDBJ databases">
        <title>Draft genome sequence of Telmatospirillum siberiense 26-4b1T, an acidotolerant peatland alphaproteobacterium potentially involved in sulfur cycling.</title>
        <authorList>
            <person name="Hausmann B."/>
            <person name="Pjevac P."/>
            <person name="Schreck K."/>
            <person name="Herbold C.W."/>
            <person name="Daims H."/>
            <person name="Wagner M."/>
            <person name="Pester M."/>
            <person name="Loy A."/>
        </authorList>
    </citation>
    <scope>NUCLEOTIDE SEQUENCE [LARGE SCALE GENOMIC DNA]</scope>
    <source>
        <strain evidence="5">26-4b1</strain>
    </source>
</reference>
<evidence type="ECO:0000313" key="5">
    <source>
        <dbReference type="Proteomes" id="UP000233293"/>
    </source>
</evidence>
<evidence type="ECO:0000256" key="2">
    <source>
        <dbReference type="SAM" id="SignalP"/>
    </source>
</evidence>
<organism evidence="4 5">
    <name type="scientific">Telmatospirillum siberiense</name>
    <dbReference type="NCBI Taxonomy" id="382514"/>
    <lineage>
        <taxon>Bacteria</taxon>
        <taxon>Pseudomonadati</taxon>
        <taxon>Pseudomonadota</taxon>
        <taxon>Alphaproteobacteria</taxon>
        <taxon>Rhodospirillales</taxon>
        <taxon>Rhodospirillaceae</taxon>
        <taxon>Telmatospirillum</taxon>
    </lineage>
</organism>
<sequence length="227" mass="23798">MRIVTGILSVGLIAGIASAAEAETNGWYAGAETGISLVPTTKFKDGSKIWKESQDPGYAILGQLGYGFGPVRVEGELGWRSNGVDKVKQPFATNGSGSLDAASVMANVYYDVATGTAFTPFIGAGLGGVDVSADKIRANGTTFSDKDHFAPAYQGIAGVSYALNDHLDLKADYRYLRTAENSLKEDASYGTGKSKGDYSSHSILVGFTYKFAEAEKAPAPYTPPPAA</sequence>
<evidence type="ECO:0000313" key="4">
    <source>
        <dbReference type="EMBL" id="PKU23723.1"/>
    </source>
</evidence>
<comment type="caution">
    <text evidence="4">The sequence shown here is derived from an EMBL/GenBank/DDBJ whole genome shotgun (WGS) entry which is preliminary data.</text>
</comment>
<dbReference type="EMBL" id="PIUM01000017">
    <property type="protein sequence ID" value="PKU23723.1"/>
    <property type="molecule type" value="Genomic_DNA"/>
</dbReference>
<dbReference type="RefSeq" id="WP_146002760.1">
    <property type="nucleotide sequence ID" value="NZ_PIUM01000017.1"/>
</dbReference>
<dbReference type="Pfam" id="PF13505">
    <property type="entry name" value="OMP_b-brl"/>
    <property type="match status" value="1"/>
</dbReference>
<protein>
    <recommendedName>
        <fullName evidence="3">Outer membrane protein beta-barrel domain-containing protein</fullName>
    </recommendedName>
</protein>
<feature type="non-terminal residue" evidence="4">
    <location>
        <position position="227"/>
    </location>
</feature>
<accession>A0A2N3PTK3</accession>
<feature type="chain" id="PRO_5014755771" description="Outer membrane protein beta-barrel domain-containing protein" evidence="2">
    <location>
        <begin position="20"/>
        <end position="227"/>
    </location>
</feature>
<dbReference type="InterPro" id="IPR011250">
    <property type="entry name" value="OMP/PagP_B-barrel"/>
</dbReference>
<gene>
    <name evidence="4" type="ORF">CWS72_14590</name>
</gene>
<keyword evidence="1 2" id="KW-0732">Signal</keyword>
<feature type="domain" description="Outer membrane protein beta-barrel" evidence="3">
    <location>
        <begin position="11"/>
        <end position="211"/>
    </location>
</feature>
<keyword evidence="5" id="KW-1185">Reference proteome</keyword>
<feature type="signal peptide" evidence="2">
    <location>
        <begin position="1"/>
        <end position="19"/>
    </location>
</feature>
<dbReference type="Proteomes" id="UP000233293">
    <property type="component" value="Unassembled WGS sequence"/>
</dbReference>
<name>A0A2N3PTK3_9PROT</name>
<dbReference type="Gene3D" id="2.40.160.20">
    <property type="match status" value="1"/>
</dbReference>
<proteinExistence type="predicted"/>